<evidence type="ECO:0000313" key="4">
    <source>
        <dbReference type="EMBL" id="GIJ15102.1"/>
    </source>
</evidence>
<proteinExistence type="predicted"/>
<gene>
    <name evidence="4" type="ORF">Vgi01_17860</name>
</gene>
<feature type="domain" description="D-isomer specific 2-hydroxyacid dehydrogenase NAD-binding" evidence="3">
    <location>
        <begin position="106"/>
        <end position="277"/>
    </location>
</feature>
<dbReference type="Gene3D" id="3.40.50.720">
    <property type="entry name" value="NAD(P)-binding Rossmann-like Domain"/>
    <property type="match status" value="2"/>
</dbReference>
<keyword evidence="5" id="KW-1185">Reference proteome</keyword>
<dbReference type="Proteomes" id="UP000647860">
    <property type="component" value="Unassembled WGS sequence"/>
</dbReference>
<keyword evidence="1" id="KW-0560">Oxidoreductase</keyword>
<dbReference type="InterPro" id="IPR036291">
    <property type="entry name" value="NAD(P)-bd_dom_sf"/>
</dbReference>
<keyword evidence="2" id="KW-0520">NAD</keyword>
<reference evidence="4 5" key="1">
    <citation type="submission" date="2021-01" db="EMBL/GenBank/DDBJ databases">
        <title>Whole genome shotgun sequence of Verrucosispora gifhornensis NBRC 16317.</title>
        <authorList>
            <person name="Komaki H."/>
            <person name="Tamura T."/>
        </authorList>
    </citation>
    <scope>NUCLEOTIDE SEQUENCE [LARGE SCALE GENOMIC DNA]</scope>
    <source>
        <strain evidence="4 5">NBRC 16317</strain>
    </source>
</reference>
<dbReference type="SUPFAM" id="SSF52283">
    <property type="entry name" value="Formate/glycerate dehydrogenase catalytic domain-like"/>
    <property type="match status" value="1"/>
</dbReference>
<evidence type="ECO:0000313" key="5">
    <source>
        <dbReference type="Proteomes" id="UP000647860"/>
    </source>
</evidence>
<protein>
    <submittedName>
        <fullName evidence="4">Hydroxyacid dehydrogenase</fullName>
    </submittedName>
</protein>
<dbReference type="PANTHER" id="PTHR43333:SF1">
    <property type="entry name" value="D-ISOMER SPECIFIC 2-HYDROXYACID DEHYDROGENASE NAD-BINDING DOMAIN-CONTAINING PROTEIN"/>
    <property type="match status" value="1"/>
</dbReference>
<dbReference type="InterPro" id="IPR006140">
    <property type="entry name" value="D-isomer_DH_NAD-bd"/>
</dbReference>
<evidence type="ECO:0000256" key="2">
    <source>
        <dbReference type="ARBA" id="ARBA00023027"/>
    </source>
</evidence>
<dbReference type="PANTHER" id="PTHR43333">
    <property type="entry name" value="2-HACID_DH_C DOMAIN-CONTAINING PROTEIN"/>
    <property type="match status" value="1"/>
</dbReference>
<evidence type="ECO:0000259" key="3">
    <source>
        <dbReference type="Pfam" id="PF02826"/>
    </source>
</evidence>
<comment type="caution">
    <text evidence="4">The sequence shown here is derived from an EMBL/GenBank/DDBJ whole genome shotgun (WGS) entry which is preliminary data.</text>
</comment>
<dbReference type="Pfam" id="PF02826">
    <property type="entry name" value="2-Hacid_dh_C"/>
    <property type="match status" value="1"/>
</dbReference>
<dbReference type="SUPFAM" id="SSF51735">
    <property type="entry name" value="NAD(P)-binding Rossmann-fold domains"/>
    <property type="match status" value="1"/>
</dbReference>
<sequence>MSPRVCVYHPSMGPAITRALQAAHPGVRVDVASDLRTDPPQPETIDVLVANRLPDGLLKRCTRLSWLHLTGTGTDHLAAAGAPPGLRVTTSATVPVRAVAEFAWTAVLALAKDLPRLRDQQHEHRWQLPDARLVAGSRLLLLGLGRIGSAVAELAAAFGVRVTAITRTARPSPLAGTVLPPHVLRAAAADTDHLVNTLPSNPGTRGLVDRQVIEALPDDAVVVNVGRADTMDTAALVDRLRAGRLRGAVLDVHDEEPLPPGSPLWSVPRLFVTPHGAYRFPEEEHAVAKVFLAEFAAWSAAVAPAEQGATGCPYLARTEIA</sequence>
<organism evidence="4 5">
    <name type="scientific">Micromonospora gifhornensis</name>
    <dbReference type="NCBI Taxonomy" id="84594"/>
    <lineage>
        <taxon>Bacteria</taxon>
        <taxon>Bacillati</taxon>
        <taxon>Actinomycetota</taxon>
        <taxon>Actinomycetes</taxon>
        <taxon>Micromonosporales</taxon>
        <taxon>Micromonosporaceae</taxon>
        <taxon>Micromonospora</taxon>
    </lineage>
</organism>
<dbReference type="EMBL" id="BOPA01000014">
    <property type="protein sequence ID" value="GIJ15102.1"/>
    <property type="molecule type" value="Genomic_DNA"/>
</dbReference>
<evidence type="ECO:0000256" key="1">
    <source>
        <dbReference type="ARBA" id="ARBA00023002"/>
    </source>
</evidence>
<name>A0ABQ4IB15_9ACTN</name>
<accession>A0ABQ4IB15</accession>